<dbReference type="GO" id="GO:0016020">
    <property type="term" value="C:membrane"/>
    <property type="evidence" value="ECO:0007669"/>
    <property type="project" value="InterPro"/>
</dbReference>
<sequence>MSEKQVTIFIDDVAYQVSSTDNLLAAVLSQKLNLPYFCWHPAMGSVGACRQCAVMQFQDSTDDNGRMVMACTTPVTEGMRVSIKHHQASEFREQIIAAMMTNHPHDCPVCAEGGECHLQDMTVMTGHSVREYQGTKRTFNNQYLGELIGHEMNRCITCYRCTRFYNDYAGGKDFGVFGSKNQVYFGRHRDGALASEFSGNLVEVCPTGVFSNKVFSAHYTRKWDLQSAPSICSHCAVGCNLSIGERYGTVRRVMNRYNAELNGYFLCDRGRFGIGFVNAEQRIRRVKGVNQQSPVALTSLDIAKAFAHFRNKSFLAIGSARASLEANFYLKQIVGAEQFCAGYNDDEMIVAAQHAQLLAKHKPPSLAAIEASDFVFIVGEDITQTAPRMALSVRQALRHAAKAKAAKLGIASWQDSAVRTSAGNELSPLFLLQSTSTKLDDVAEQSLLLPVGQFANCIRVLTALLQKSVLNRHFDLQQALNQLATQTPLTEHAQAFIGSLFEALCQAQQPLIIAGCSSCQGQTLAEIEHLLQEIKQRSAADATQLPKLPQLAVVPVSANSVGILSLLDEHTLSISQVLAKLKHQKNTFQGVIVLEQELASLSDSEIQQLRAICPTLIVLDHSSTRLSVLADILLPVAAVSEGDGHYVNYQGQVQRFYQVHAPVLPIQESWRWLDTIAGTLTVNGAEFSAQSQTNKKHGLCQSLAELHHYFRQTFTDWPQLVLDKIDAGTTKAFARMPHRASGRTAQMANISVHEAKTTQKIDDSLSFSMEGQPLERASDMPFTWAPGWNSNQSINQFQRQVNGQLLQQKAAQYITVSEQVLKNPCWQLTEPEASSRVTTCAKQDHIASADSMLVSYVQQANIYLSEWQAAQTAEFQMLRASNLLSISAALAKQFGITKGQWCKVVLSSCQGITPRISHSVISQVVIVEQLPANLMFGNFPLSPSLAPCLEVYIIAAEPQALSDYLSAYNDQLMAAKKSKQALLERLKANDQHIPIRLLSGGLDDD</sequence>
<dbReference type="Pfam" id="PF10588">
    <property type="entry name" value="NADH-G_4Fe-4S_3"/>
    <property type="match status" value="1"/>
</dbReference>
<keyword evidence="10" id="KW-0411">Iron-sulfur</keyword>
<comment type="subunit">
    <text evidence="13">Composed of 13 different subunits. Subunits NuoCD, E, F, and G constitute the peripheral sector of the complex.</text>
</comment>
<accession>A0A1H7H0Y4</accession>
<dbReference type="PANTHER" id="PTHR43105">
    <property type="entry name" value="RESPIRATORY NITRATE REDUCTASE"/>
    <property type="match status" value="1"/>
</dbReference>
<dbReference type="InterPro" id="IPR054351">
    <property type="entry name" value="NADH_UbQ_OxRdtase_ferredoxin"/>
</dbReference>
<dbReference type="InterPro" id="IPR050123">
    <property type="entry name" value="Prok_molybdopt-oxidoreductase"/>
</dbReference>
<dbReference type="InterPro" id="IPR001041">
    <property type="entry name" value="2Fe-2S_ferredoxin-type"/>
</dbReference>
<evidence type="ECO:0000256" key="8">
    <source>
        <dbReference type="ARBA" id="ARBA00022967"/>
    </source>
</evidence>
<feature type="domain" description="4Fe-4S Mo/W bis-MGD-type" evidence="20">
    <location>
        <begin position="225"/>
        <end position="281"/>
    </location>
</feature>
<evidence type="ECO:0000259" key="20">
    <source>
        <dbReference type="PROSITE" id="PS51669"/>
    </source>
</evidence>
<evidence type="ECO:0000256" key="7">
    <source>
        <dbReference type="ARBA" id="ARBA00022723"/>
    </source>
</evidence>
<dbReference type="InterPro" id="IPR036010">
    <property type="entry name" value="2Fe-2S_ferredoxin-like_sf"/>
</dbReference>
<feature type="domain" description="4Fe-4S His(Cys)3-ligated-type" evidence="21">
    <location>
        <begin position="87"/>
        <end position="126"/>
    </location>
</feature>
<dbReference type="Proteomes" id="UP000199297">
    <property type="component" value="Unassembled WGS sequence"/>
</dbReference>
<dbReference type="Pfam" id="PF22117">
    <property type="entry name" value="Fer4_Nqo3"/>
    <property type="match status" value="1"/>
</dbReference>
<dbReference type="GO" id="GO:0003954">
    <property type="term" value="F:NADH dehydrogenase activity"/>
    <property type="evidence" value="ECO:0007669"/>
    <property type="project" value="TreeGrafter"/>
</dbReference>
<evidence type="ECO:0000256" key="14">
    <source>
        <dbReference type="ARBA" id="ARBA00031577"/>
    </source>
</evidence>
<dbReference type="OrthoDB" id="9810782at2"/>
<evidence type="ECO:0000256" key="6">
    <source>
        <dbReference type="ARBA" id="ARBA00022719"/>
    </source>
</evidence>
<keyword evidence="7" id="KW-0479">Metal-binding</keyword>
<dbReference type="SUPFAM" id="SSF53706">
    <property type="entry name" value="Formate dehydrogenase/DMSO reductase, domains 1-3"/>
    <property type="match status" value="1"/>
</dbReference>
<protein>
    <recommendedName>
        <fullName evidence="3">NADH-quinone oxidoreductase subunit G</fullName>
    </recommendedName>
    <alternativeName>
        <fullName evidence="14">NADH dehydrogenase I subunit G</fullName>
    </alternativeName>
    <alternativeName>
        <fullName evidence="15">NDH-1 subunit G</fullName>
    </alternativeName>
</protein>
<evidence type="ECO:0000256" key="17">
    <source>
        <dbReference type="ARBA" id="ARBA00047712"/>
    </source>
</evidence>
<evidence type="ECO:0000256" key="2">
    <source>
        <dbReference type="ARBA" id="ARBA00005404"/>
    </source>
</evidence>
<feature type="domain" description="2Fe-2S ferredoxin-type" evidence="19">
    <location>
        <begin position="4"/>
        <end position="87"/>
    </location>
</feature>
<evidence type="ECO:0000256" key="9">
    <source>
        <dbReference type="ARBA" id="ARBA00023004"/>
    </source>
</evidence>
<comment type="cofactor">
    <cofactor evidence="16">
        <name>[2Fe-2S] cluster</name>
        <dbReference type="ChEBI" id="CHEBI:190135"/>
    </cofactor>
</comment>
<dbReference type="InterPro" id="IPR010228">
    <property type="entry name" value="NADH_UbQ_OxRdtase_Gsu"/>
</dbReference>
<evidence type="ECO:0000259" key="21">
    <source>
        <dbReference type="PROSITE" id="PS51839"/>
    </source>
</evidence>
<dbReference type="FunFam" id="3.10.20.740:FF:000002">
    <property type="entry name" value="NADH-quinone oxidoreductase"/>
    <property type="match status" value="1"/>
</dbReference>
<comment type="catalytic activity">
    <reaction evidence="17">
        <text>a quinone + NADH + 5 H(+)(in) = a quinol + NAD(+) + 4 H(+)(out)</text>
        <dbReference type="Rhea" id="RHEA:57888"/>
        <dbReference type="ChEBI" id="CHEBI:15378"/>
        <dbReference type="ChEBI" id="CHEBI:24646"/>
        <dbReference type="ChEBI" id="CHEBI:57540"/>
        <dbReference type="ChEBI" id="CHEBI:57945"/>
        <dbReference type="ChEBI" id="CHEBI:132124"/>
    </reaction>
</comment>
<evidence type="ECO:0000256" key="15">
    <source>
        <dbReference type="ARBA" id="ARBA00032783"/>
    </source>
</evidence>
<dbReference type="SMART" id="SM00929">
    <property type="entry name" value="NADH-G_4Fe-4S_3"/>
    <property type="match status" value="1"/>
</dbReference>
<keyword evidence="8" id="KW-1278">Translocase</keyword>
<reference evidence="23" key="1">
    <citation type="submission" date="2016-10" db="EMBL/GenBank/DDBJ databases">
        <authorList>
            <person name="Varghese N."/>
            <person name="Submissions S."/>
        </authorList>
    </citation>
    <scope>NUCLEOTIDE SEQUENCE [LARGE SCALE GENOMIC DNA]</scope>
    <source>
        <strain evidence="23">CGMCC 1.9127</strain>
    </source>
</reference>
<dbReference type="InterPro" id="IPR000283">
    <property type="entry name" value="NADH_UbQ_OxRdtase_75kDa_su_CS"/>
</dbReference>
<dbReference type="PROSITE" id="PS51085">
    <property type="entry name" value="2FE2S_FER_2"/>
    <property type="match status" value="1"/>
</dbReference>
<dbReference type="Gene3D" id="3.10.20.740">
    <property type="match status" value="1"/>
</dbReference>
<dbReference type="PROSITE" id="PS00641">
    <property type="entry name" value="COMPLEX1_75K_1"/>
    <property type="match status" value="1"/>
</dbReference>
<dbReference type="PANTHER" id="PTHR43105:SF10">
    <property type="entry name" value="NADH-QUINONE OXIDOREDUCTASE SUBUNIT G"/>
    <property type="match status" value="1"/>
</dbReference>
<dbReference type="InterPro" id="IPR006963">
    <property type="entry name" value="Mopterin_OxRdtase_4Fe-4S_dom"/>
</dbReference>
<dbReference type="SMART" id="SM00926">
    <property type="entry name" value="Molybdop_Fe4S4"/>
    <property type="match status" value="1"/>
</dbReference>
<evidence type="ECO:0000259" key="19">
    <source>
        <dbReference type="PROSITE" id="PS51085"/>
    </source>
</evidence>
<comment type="cofactor">
    <cofactor evidence="1">
        <name>[4Fe-4S] cluster</name>
        <dbReference type="ChEBI" id="CHEBI:49883"/>
    </cofactor>
</comment>
<evidence type="ECO:0000313" key="22">
    <source>
        <dbReference type="EMBL" id="SEK44083.1"/>
    </source>
</evidence>
<evidence type="ECO:0000256" key="5">
    <source>
        <dbReference type="ARBA" id="ARBA00022714"/>
    </source>
</evidence>
<evidence type="ECO:0000256" key="11">
    <source>
        <dbReference type="ARBA" id="ARBA00023027"/>
    </source>
</evidence>
<dbReference type="AlphaFoldDB" id="A0A1H7H0Y4"/>
<dbReference type="RefSeq" id="WP_085282600.1">
    <property type="nucleotide sequence ID" value="NZ_FOBI01000001.1"/>
</dbReference>
<evidence type="ECO:0000256" key="1">
    <source>
        <dbReference type="ARBA" id="ARBA00001966"/>
    </source>
</evidence>
<dbReference type="GO" id="GO:0042773">
    <property type="term" value="P:ATP synthesis coupled electron transport"/>
    <property type="evidence" value="ECO:0007669"/>
    <property type="project" value="InterPro"/>
</dbReference>
<dbReference type="STRING" id="641665.GCA_002104455_00338"/>
<dbReference type="GO" id="GO:0048038">
    <property type="term" value="F:quinone binding"/>
    <property type="evidence" value="ECO:0007669"/>
    <property type="project" value="UniProtKB-KW"/>
</dbReference>
<evidence type="ECO:0000256" key="4">
    <source>
        <dbReference type="ARBA" id="ARBA00022485"/>
    </source>
</evidence>
<organism evidence="22 23">
    <name type="scientific">Colwellia chukchiensis</name>
    <dbReference type="NCBI Taxonomy" id="641665"/>
    <lineage>
        <taxon>Bacteria</taxon>
        <taxon>Pseudomonadati</taxon>
        <taxon>Pseudomonadota</taxon>
        <taxon>Gammaproteobacteria</taxon>
        <taxon>Alteromonadales</taxon>
        <taxon>Colwelliaceae</taxon>
        <taxon>Colwellia</taxon>
    </lineage>
</organism>
<evidence type="ECO:0000313" key="23">
    <source>
        <dbReference type="Proteomes" id="UP000199297"/>
    </source>
</evidence>
<keyword evidence="9" id="KW-0408">Iron</keyword>
<dbReference type="GO" id="GO:0008137">
    <property type="term" value="F:NADH dehydrogenase (ubiquinone) activity"/>
    <property type="evidence" value="ECO:0007669"/>
    <property type="project" value="InterPro"/>
</dbReference>
<evidence type="ECO:0000256" key="12">
    <source>
        <dbReference type="ARBA" id="ARBA00023075"/>
    </source>
</evidence>
<gene>
    <name evidence="22" type="ORF">SAMN05216262_101367</name>
</gene>
<dbReference type="EMBL" id="FOBI01000001">
    <property type="protein sequence ID" value="SEK44083.1"/>
    <property type="molecule type" value="Genomic_DNA"/>
</dbReference>
<dbReference type="SUPFAM" id="SSF54292">
    <property type="entry name" value="2Fe-2S ferredoxin-like"/>
    <property type="match status" value="1"/>
</dbReference>
<dbReference type="Pfam" id="PF13510">
    <property type="entry name" value="Fer2_4"/>
    <property type="match status" value="1"/>
</dbReference>
<keyword evidence="23" id="KW-1185">Reference proteome</keyword>
<dbReference type="Gene3D" id="3.40.50.740">
    <property type="match status" value="1"/>
</dbReference>
<name>A0A1H7H0Y4_9GAMM</name>
<evidence type="ECO:0000256" key="16">
    <source>
        <dbReference type="ARBA" id="ARBA00034078"/>
    </source>
</evidence>
<dbReference type="PROSITE" id="PS51669">
    <property type="entry name" value="4FE4S_MOW_BIS_MGD"/>
    <property type="match status" value="1"/>
</dbReference>
<dbReference type="NCBIfam" id="TIGR01973">
    <property type="entry name" value="NuoG"/>
    <property type="match status" value="1"/>
</dbReference>
<dbReference type="Pfam" id="PF04879">
    <property type="entry name" value="Molybdop_Fe4S4"/>
    <property type="match status" value="1"/>
</dbReference>
<evidence type="ECO:0000256" key="13">
    <source>
        <dbReference type="ARBA" id="ARBA00026021"/>
    </source>
</evidence>
<comment type="similarity">
    <text evidence="2 18">Belongs to the complex I 75 kDa subunit family.</text>
</comment>
<dbReference type="GO" id="GO:0051539">
    <property type="term" value="F:4 iron, 4 sulfur cluster binding"/>
    <property type="evidence" value="ECO:0007669"/>
    <property type="project" value="UniProtKB-KW"/>
</dbReference>
<keyword evidence="5" id="KW-0001">2Fe-2S</keyword>
<dbReference type="GO" id="GO:0051537">
    <property type="term" value="F:2 iron, 2 sulfur cluster binding"/>
    <property type="evidence" value="ECO:0007669"/>
    <property type="project" value="UniProtKB-KW"/>
</dbReference>
<proteinExistence type="inferred from homology"/>
<keyword evidence="11" id="KW-0520">NAD</keyword>
<dbReference type="GO" id="GO:0046872">
    <property type="term" value="F:metal ion binding"/>
    <property type="evidence" value="ECO:0007669"/>
    <property type="project" value="UniProtKB-KW"/>
</dbReference>
<evidence type="ECO:0000256" key="10">
    <source>
        <dbReference type="ARBA" id="ARBA00023014"/>
    </source>
</evidence>
<dbReference type="InterPro" id="IPR006656">
    <property type="entry name" value="Mopterin_OxRdtase"/>
</dbReference>
<dbReference type="Gene3D" id="2.20.25.90">
    <property type="entry name" value="ADC-like domains"/>
    <property type="match status" value="1"/>
</dbReference>
<keyword evidence="4" id="KW-0004">4Fe-4S</keyword>
<dbReference type="InterPro" id="IPR019574">
    <property type="entry name" value="NADH_UbQ_OxRdtase_Gsu_4Fe4S-bd"/>
</dbReference>
<evidence type="ECO:0000256" key="18">
    <source>
        <dbReference type="RuleBase" id="RU004523"/>
    </source>
</evidence>
<dbReference type="PROSITE" id="PS51839">
    <property type="entry name" value="4FE4S_HC3"/>
    <property type="match status" value="1"/>
</dbReference>
<keyword evidence="6" id="KW-0874">Quinone</keyword>
<dbReference type="CDD" id="cd00207">
    <property type="entry name" value="fer2"/>
    <property type="match status" value="1"/>
</dbReference>
<keyword evidence="12" id="KW-0830">Ubiquinone</keyword>
<dbReference type="SUPFAM" id="SSF54862">
    <property type="entry name" value="4Fe-4S ferredoxins"/>
    <property type="match status" value="1"/>
</dbReference>
<dbReference type="Pfam" id="PF00384">
    <property type="entry name" value="Molybdopterin"/>
    <property type="match status" value="1"/>
</dbReference>
<evidence type="ECO:0000256" key="3">
    <source>
        <dbReference type="ARBA" id="ARBA00019902"/>
    </source>
</evidence>
<dbReference type="PROSITE" id="PS00643">
    <property type="entry name" value="COMPLEX1_75K_3"/>
    <property type="match status" value="1"/>
</dbReference>